<dbReference type="InterPro" id="IPR022812">
    <property type="entry name" value="Dynamin"/>
</dbReference>
<feature type="compositionally biased region" description="Basic and acidic residues" evidence="1">
    <location>
        <begin position="394"/>
        <end position="412"/>
    </location>
</feature>
<dbReference type="EMBL" id="JAWWNJ010000306">
    <property type="protein sequence ID" value="KAK6964722.1"/>
    <property type="molecule type" value="Genomic_DNA"/>
</dbReference>
<dbReference type="AlphaFoldDB" id="A0AAV9YY70"/>
<accession>A0AAV9YY70</accession>
<dbReference type="GO" id="GO:0006897">
    <property type="term" value="P:endocytosis"/>
    <property type="evidence" value="ECO:0007669"/>
    <property type="project" value="TreeGrafter"/>
</dbReference>
<dbReference type="InterPro" id="IPR020850">
    <property type="entry name" value="GED_dom"/>
</dbReference>
<dbReference type="InterPro" id="IPR045063">
    <property type="entry name" value="Dynamin_N"/>
</dbReference>
<gene>
    <name evidence="3" type="ORF">R3P38DRAFT_3157156</name>
</gene>
<evidence type="ECO:0000313" key="3">
    <source>
        <dbReference type="EMBL" id="KAK6964722.1"/>
    </source>
</evidence>
<dbReference type="Proteomes" id="UP001362999">
    <property type="component" value="Unassembled WGS sequence"/>
</dbReference>
<dbReference type="PROSITE" id="PS51388">
    <property type="entry name" value="GED"/>
    <property type="match status" value="1"/>
</dbReference>
<dbReference type="GO" id="GO:0008017">
    <property type="term" value="F:microtubule binding"/>
    <property type="evidence" value="ECO:0007669"/>
    <property type="project" value="TreeGrafter"/>
</dbReference>
<organism evidence="3 4">
    <name type="scientific">Favolaschia claudopus</name>
    <dbReference type="NCBI Taxonomy" id="2862362"/>
    <lineage>
        <taxon>Eukaryota</taxon>
        <taxon>Fungi</taxon>
        <taxon>Dikarya</taxon>
        <taxon>Basidiomycota</taxon>
        <taxon>Agaricomycotina</taxon>
        <taxon>Agaricomycetes</taxon>
        <taxon>Agaricomycetidae</taxon>
        <taxon>Agaricales</taxon>
        <taxon>Marasmiineae</taxon>
        <taxon>Mycenaceae</taxon>
        <taxon>Favolaschia</taxon>
    </lineage>
</organism>
<name>A0AAV9YY70_9AGAR</name>
<dbReference type="GO" id="GO:0016559">
    <property type="term" value="P:peroxisome fission"/>
    <property type="evidence" value="ECO:0007669"/>
    <property type="project" value="TreeGrafter"/>
</dbReference>
<dbReference type="GO" id="GO:0016020">
    <property type="term" value="C:membrane"/>
    <property type="evidence" value="ECO:0007669"/>
    <property type="project" value="TreeGrafter"/>
</dbReference>
<feature type="domain" description="GED" evidence="2">
    <location>
        <begin position="523"/>
        <end position="622"/>
    </location>
</feature>
<sequence length="626" mass="68845">MSTIKEGLPGLQPLPFSRNVVCVDLEGPELTDLMFLDLPGLIANADTEIINLVEEMVVSYIKGNSLILVALPMTDDIENQKALRLARQVDPHGARTIGVLTKPDMLTEGSNMRELWLDVIEGRSKHQLLHGYFCTRQPDDAERRKNITVREARSAENEFFSQTLPWSGTAHKNPLLLVQIINDSLPRIQSMANDHIATCRRELEGLPPKAVGDPATHMLNLITSFCADIRQYPKFVAQLPGQAGTHNFPIQIDNDVGKLPSATDLIASQKPVYLTDIQAHIAQSITRELPGNIPFSAKKTLIAAFQSTWLGCAVKCFDSVKESMFSLLMRCINDQFGRYSRLQNKLQMCITTTAQKHFLSCAETLMAILNAEQMPYTQNTHYLQASTEKWLGRYKDERAGNKRNNTEEEPAGKRRRLNTDPQPSASTSREDMFKFGPAPGLSTPAAAFGASTAAFGTPMTAFGAASSSSSAFKTAKKCARAGDTVAVADSSHLGCRKNNNVLAQLADLGYTGITADDFGKLRQADQFETEIAVMSEVRGYFQRVIDIIPQLIDSLFLRTLAASLQGELISEFGLGGENATAVCAALLEEDPALVAKREELLARSRRLEKVQGQLREFGLNRPVSNA</sequence>
<evidence type="ECO:0000313" key="4">
    <source>
        <dbReference type="Proteomes" id="UP001362999"/>
    </source>
</evidence>
<dbReference type="SUPFAM" id="SSF52540">
    <property type="entry name" value="P-loop containing nucleoside triphosphate hydrolases"/>
    <property type="match status" value="1"/>
</dbReference>
<comment type="caution">
    <text evidence="3">The sequence shown here is derived from an EMBL/GenBank/DDBJ whole genome shotgun (WGS) entry which is preliminary data.</text>
</comment>
<dbReference type="PANTHER" id="PTHR11566">
    <property type="entry name" value="DYNAMIN"/>
    <property type="match status" value="1"/>
</dbReference>
<dbReference type="GO" id="GO:0000266">
    <property type="term" value="P:mitochondrial fission"/>
    <property type="evidence" value="ECO:0007669"/>
    <property type="project" value="TreeGrafter"/>
</dbReference>
<dbReference type="Gene3D" id="1.20.120.1240">
    <property type="entry name" value="Dynamin, middle domain"/>
    <property type="match status" value="1"/>
</dbReference>
<evidence type="ECO:0000256" key="1">
    <source>
        <dbReference type="SAM" id="MobiDB-lite"/>
    </source>
</evidence>
<dbReference type="PRINTS" id="PR00195">
    <property type="entry name" value="DYNAMIN"/>
</dbReference>
<dbReference type="GO" id="GO:0003924">
    <property type="term" value="F:GTPase activity"/>
    <property type="evidence" value="ECO:0007669"/>
    <property type="project" value="InterPro"/>
</dbReference>
<dbReference type="GO" id="GO:0005739">
    <property type="term" value="C:mitochondrion"/>
    <property type="evidence" value="ECO:0007669"/>
    <property type="project" value="TreeGrafter"/>
</dbReference>
<dbReference type="PANTHER" id="PTHR11566:SF21">
    <property type="entry name" value="DYNAMIN RELATED PROTEIN 1, ISOFORM A"/>
    <property type="match status" value="1"/>
</dbReference>
<dbReference type="InterPro" id="IPR000375">
    <property type="entry name" value="Dynamin_stalk"/>
</dbReference>
<dbReference type="GO" id="GO:0048312">
    <property type="term" value="P:intracellular distribution of mitochondria"/>
    <property type="evidence" value="ECO:0007669"/>
    <property type="project" value="TreeGrafter"/>
</dbReference>
<dbReference type="Gene3D" id="3.40.50.300">
    <property type="entry name" value="P-loop containing nucleotide triphosphate hydrolases"/>
    <property type="match status" value="1"/>
</dbReference>
<proteinExistence type="predicted"/>
<dbReference type="InterPro" id="IPR027417">
    <property type="entry name" value="P-loop_NTPase"/>
</dbReference>
<feature type="region of interest" description="Disordered" evidence="1">
    <location>
        <begin position="394"/>
        <end position="434"/>
    </location>
</feature>
<evidence type="ECO:0000259" key="2">
    <source>
        <dbReference type="PROSITE" id="PS51388"/>
    </source>
</evidence>
<dbReference type="Pfam" id="PF02212">
    <property type="entry name" value="GED"/>
    <property type="match status" value="1"/>
</dbReference>
<dbReference type="Pfam" id="PF01031">
    <property type="entry name" value="Dynamin_M"/>
    <property type="match status" value="1"/>
</dbReference>
<dbReference type="GO" id="GO:0005874">
    <property type="term" value="C:microtubule"/>
    <property type="evidence" value="ECO:0007669"/>
    <property type="project" value="TreeGrafter"/>
</dbReference>
<dbReference type="Pfam" id="PF00350">
    <property type="entry name" value="Dynamin_N"/>
    <property type="match status" value="1"/>
</dbReference>
<keyword evidence="4" id="KW-1185">Reference proteome</keyword>
<reference evidence="3 4" key="1">
    <citation type="journal article" date="2024" name="J Genomics">
        <title>Draft genome sequencing and assembly of Favolaschia claudopus CIRM-BRFM 2984 isolated from oak limbs.</title>
        <authorList>
            <person name="Navarro D."/>
            <person name="Drula E."/>
            <person name="Chaduli D."/>
            <person name="Cazenave R."/>
            <person name="Ahrendt S."/>
            <person name="Wang J."/>
            <person name="Lipzen A."/>
            <person name="Daum C."/>
            <person name="Barry K."/>
            <person name="Grigoriev I.V."/>
            <person name="Favel A."/>
            <person name="Rosso M.N."/>
            <person name="Martin F."/>
        </authorList>
    </citation>
    <scope>NUCLEOTIDE SEQUENCE [LARGE SCALE GENOMIC DNA]</scope>
    <source>
        <strain evidence="3 4">CIRM-BRFM 2984</strain>
    </source>
</reference>
<dbReference type="InterPro" id="IPR003130">
    <property type="entry name" value="GED"/>
</dbReference>
<protein>
    <recommendedName>
        <fullName evidence="2">GED domain-containing protein</fullName>
    </recommendedName>
</protein>
<dbReference type="GO" id="GO:0005525">
    <property type="term" value="F:GTP binding"/>
    <property type="evidence" value="ECO:0007669"/>
    <property type="project" value="InterPro"/>
</dbReference>